<dbReference type="PROSITE" id="PS51163">
    <property type="entry name" value="YRDC"/>
    <property type="match status" value="1"/>
</dbReference>
<dbReference type="Proteomes" id="UP000473278">
    <property type="component" value="Unassembled WGS sequence"/>
</dbReference>
<accession>A0A6M1SYW2</accession>
<dbReference type="InterPro" id="IPR006070">
    <property type="entry name" value="Sua5-like_dom"/>
</dbReference>
<dbReference type="GO" id="GO:0003725">
    <property type="term" value="F:double-stranded RNA binding"/>
    <property type="evidence" value="ECO:0007669"/>
    <property type="project" value="InterPro"/>
</dbReference>
<dbReference type="Pfam" id="PF01300">
    <property type="entry name" value="Sua5_yciO_yrdC"/>
    <property type="match status" value="1"/>
</dbReference>
<protein>
    <submittedName>
        <fullName evidence="2">Threonylcarbamoyl-AMP synthase</fullName>
    </submittedName>
</protein>
<evidence type="ECO:0000259" key="1">
    <source>
        <dbReference type="PROSITE" id="PS51163"/>
    </source>
</evidence>
<name>A0A6M1SYW2_9BACT</name>
<dbReference type="SUPFAM" id="SSF55821">
    <property type="entry name" value="YrdC/RibB"/>
    <property type="match status" value="1"/>
</dbReference>
<proteinExistence type="predicted"/>
<dbReference type="AlphaFoldDB" id="A0A6M1SYW2"/>
<sequence length="225" mass="25433">MAERIKLHPETPHVKRIFEIADMVADGAVLLFPTDSQYALGCAYTNKKGIERIRRIRNLGDDDHLSILCDSLSGIAKFAHISDRNFKLIKRLIPGPYTFILPATKEVPKLLVHPKKKTVGIRVPDYPICQGLVEEVGDPLLAITAKKPQMKEGALEKFDREPFLREFDKLVDVIIDNQQDLPSQETTIIDMTEEEAMIIRRGLGIEEAEEVFRMQGENLAEAKLS</sequence>
<evidence type="ECO:0000313" key="3">
    <source>
        <dbReference type="Proteomes" id="UP000473278"/>
    </source>
</evidence>
<dbReference type="EMBL" id="JAALLT010000003">
    <property type="protein sequence ID" value="NGP77126.1"/>
    <property type="molecule type" value="Genomic_DNA"/>
</dbReference>
<comment type="caution">
    <text evidence="2">The sequence shown here is derived from an EMBL/GenBank/DDBJ whole genome shotgun (WGS) entry which is preliminary data.</text>
</comment>
<feature type="domain" description="YrdC-like" evidence="1">
    <location>
        <begin position="14"/>
        <end position="204"/>
    </location>
</feature>
<keyword evidence="3" id="KW-1185">Reference proteome</keyword>
<dbReference type="InterPro" id="IPR052532">
    <property type="entry name" value="SUA5_domain"/>
</dbReference>
<dbReference type="PANTHER" id="PTHR42828:SF3">
    <property type="entry name" value="THREONYLCARBAMOYL-AMP SYNTHASE"/>
    <property type="match status" value="1"/>
</dbReference>
<dbReference type="InterPro" id="IPR017945">
    <property type="entry name" value="DHBP_synth_RibB-like_a/b_dom"/>
</dbReference>
<dbReference type="Gene3D" id="3.90.870.10">
    <property type="entry name" value="DHBP synthase"/>
    <property type="match status" value="1"/>
</dbReference>
<dbReference type="NCBIfam" id="TIGR00057">
    <property type="entry name" value="L-threonylcarbamoyladenylate synthase"/>
    <property type="match status" value="1"/>
</dbReference>
<organism evidence="2 3">
    <name type="scientific">Halalkalibaculum roseum</name>
    <dbReference type="NCBI Taxonomy" id="2709311"/>
    <lineage>
        <taxon>Bacteria</taxon>
        <taxon>Pseudomonadati</taxon>
        <taxon>Balneolota</taxon>
        <taxon>Balneolia</taxon>
        <taxon>Balneolales</taxon>
        <taxon>Balneolaceae</taxon>
        <taxon>Halalkalibaculum</taxon>
    </lineage>
</organism>
<dbReference type="PANTHER" id="PTHR42828">
    <property type="entry name" value="DHBP SYNTHASE RIBB-LIKE ALPHA/BETA DOMAIN-CONTAINING PROTEIN"/>
    <property type="match status" value="1"/>
</dbReference>
<evidence type="ECO:0000313" key="2">
    <source>
        <dbReference type="EMBL" id="NGP77126.1"/>
    </source>
</evidence>
<gene>
    <name evidence="2" type="ORF">G3570_10810</name>
</gene>
<reference evidence="2 3" key="1">
    <citation type="submission" date="2020-02" db="EMBL/GenBank/DDBJ databases">
        <title>Balneolaceae bacterium YR4-1, complete genome.</title>
        <authorList>
            <person name="Li Y."/>
            <person name="Wu S."/>
        </authorList>
    </citation>
    <scope>NUCLEOTIDE SEQUENCE [LARGE SCALE GENOMIC DNA]</scope>
    <source>
        <strain evidence="2 3">YR4-1</strain>
    </source>
</reference>
<dbReference type="RefSeq" id="WP_165142179.1">
    <property type="nucleotide sequence ID" value="NZ_JAALLT010000003.1"/>
</dbReference>